<protein>
    <submittedName>
        <fullName evidence="5">Acyl-CoA synthetase</fullName>
    </submittedName>
</protein>
<evidence type="ECO:0000256" key="2">
    <source>
        <dbReference type="ARBA" id="ARBA00022598"/>
    </source>
</evidence>
<evidence type="ECO:0000256" key="3">
    <source>
        <dbReference type="SAM" id="Phobius"/>
    </source>
</evidence>
<name>A0ABQ1F107_9BACL</name>
<evidence type="ECO:0000313" key="5">
    <source>
        <dbReference type="EMBL" id="GFZ96562.1"/>
    </source>
</evidence>
<dbReference type="InterPro" id="IPR040097">
    <property type="entry name" value="FAAL/FAAC"/>
</dbReference>
<dbReference type="Proteomes" id="UP000615455">
    <property type="component" value="Unassembled WGS sequence"/>
</dbReference>
<comment type="caution">
    <text evidence="5">The sequence shown here is derived from an EMBL/GenBank/DDBJ whole genome shotgun (WGS) entry which is preliminary data.</text>
</comment>
<organism evidence="5 6">
    <name type="scientific">Paenibacillus marchantiophytorum</name>
    <dbReference type="NCBI Taxonomy" id="1619310"/>
    <lineage>
        <taxon>Bacteria</taxon>
        <taxon>Bacillati</taxon>
        <taxon>Bacillota</taxon>
        <taxon>Bacilli</taxon>
        <taxon>Bacillales</taxon>
        <taxon>Paenibacillaceae</taxon>
        <taxon>Paenibacillus</taxon>
    </lineage>
</organism>
<dbReference type="InterPro" id="IPR000873">
    <property type="entry name" value="AMP-dep_synth/lig_dom"/>
</dbReference>
<evidence type="ECO:0000313" key="6">
    <source>
        <dbReference type="Proteomes" id="UP000615455"/>
    </source>
</evidence>
<dbReference type="PANTHER" id="PTHR22754:SF32">
    <property type="entry name" value="DISCO-INTERACTING PROTEIN 2"/>
    <property type="match status" value="1"/>
</dbReference>
<sequence>MGIGFMKDTRHTNLVDLLQFRALLTPDLKMYTYLVDGEHEEVSMTAAELNQRAMAIASALHGRGRTYKTALLLYPTGLEFIAGFMGCLYAGIIPIPAYPPHMRRPTPRLDAIIRSARTEIALSTARLIADVMPNVSEDSLLSGMDFMATDTLDDSHTFFCLPCKADDIAFLQYTSGSTADPKGVMVSHGNLIHNMSLIAKYFQLSEQTRIVNWLPAYHDMGLIGQLLMALHVGCELIYMSPVSFMQKPVRWLEAISRYRATYSGGPNFAYALCAEKFNAETDGDIDLTSWQLAFNGAEPVREETLQKFIRTFTPYGFQAKSLVPSYGLAEGTLYVSGYKREQTYTTLWLDAESLERDLAVVVTKESLYARAVVGCGILVPEQRTVIVHPQKGKLCGELMIGEIWVSGPSVAQGYWGNPEATQLTFQGTLASYEGERFLRTGDLGFIHDNELYITGRIKDVMIVGGRNIYPQDLEYTVQNCHPAVRKEYIAAFQIDVIGHQKTTAGSSGEIVIVAELNREFRHRGPKEESADHRSMILQRDVLAAARQAVWEQYELPLKDLVLIRTGTIPKTSSGKIQRRLTKQWYETDKLQRG</sequence>
<dbReference type="SUPFAM" id="SSF56801">
    <property type="entry name" value="Acetyl-CoA synthetase-like"/>
    <property type="match status" value="1"/>
</dbReference>
<feature type="domain" description="AMP-dependent synthetase/ligase" evidence="4">
    <location>
        <begin position="33"/>
        <end position="415"/>
    </location>
</feature>
<keyword evidence="2" id="KW-0436">Ligase</keyword>
<accession>A0ABQ1F107</accession>
<evidence type="ECO:0000256" key="1">
    <source>
        <dbReference type="ARBA" id="ARBA00006432"/>
    </source>
</evidence>
<dbReference type="RefSeq" id="WP_189016000.1">
    <property type="nucleotide sequence ID" value="NZ_BMHE01000031.1"/>
</dbReference>
<dbReference type="InterPro" id="IPR042099">
    <property type="entry name" value="ANL_N_sf"/>
</dbReference>
<dbReference type="EMBL" id="BMHE01000031">
    <property type="protein sequence ID" value="GFZ96562.1"/>
    <property type="molecule type" value="Genomic_DNA"/>
</dbReference>
<keyword evidence="3" id="KW-1133">Transmembrane helix</keyword>
<comment type="similarity">
    <text evidence="1">Belongs to the ATP-dependent AMP-binding enzyme family.</text>
</comment>
<keyword evidence="3" id="KW-0472">Membrane</keyword>
<evidence type="ECO:0000259" key="4">
    <source>
        <dbReference type="Pfam" id="PF00501"/>
    </source>
</evidence>
<keyword evidence="6" id="KW-1185">Reference proteome</keyword>
<dbReference type="PANTHER" id="PTHR22754">
    <property type="entry name" value="DISCO-INTERACTING PROTEIN 2 DIP2 -RELATED"/>
    <property type="match status" value="1"/>
</dbReference>
<dbReference type="Pfam" id="PF00501">
    <property type="entry name" value="AMP-binding"/>
    <property type="match status" value="1"/>
</dbReference>
<dbReference type="InterPro" id="IPR045851">
    <property type="entry name" value="AMP-bd_C_sf"/>
</dbReference>
<proteinExistence type="inferred from homology"/>
<dbReference type="CDD" id="cd05931">
    <property type="entry name" value="FAAL"/>
    <property type="match status" value="1"/>
</dbReference>
<dbReference type="Gene3D" id="3.30.300.30">
    <property type="match status" value="1"/>
</dbReference>
<feature type="transmembrane region" description="Helical" evidence="3">
    <location>
        <begin position="71"/>
        <end position="92"/>
    </location>
</feature>
<keyword evidence="3" id="KW-0812">Transmembrane</keyword>
<dbReference type="Gene3D" id="3.40.50.12780">
    <property type="entry name" value="N-terminal domain of ligase-like"/>
    <property type="match status" value="1"/>
</dbReference>
<reference evidence="6" key="1">
    <citation type="journal article" date="2019" name="Int. J. Syst. Evol. Microbiol.">
        <title>The Global Catalogue of Microorganisms (GCM) 10K type strain sequencing project: providing services to taxonomists for standard genome sequencing and annotation.</title>
        <authorList>
            <consortium name="The Broad Institute Genomics Platform"/>
            <consortium name="The Broad Institute Genome Sequencing Center for Infectious Disease"/>
            <person name="Wu L."/>
            <person name="Ma J."/>
        </authorList>
    </citation>
    <scope>NUCLEOTIDE SEQUENCE [LARGE SCALE GENOMIC DNA]</scope>
    <source>
        <strain evidence="6">CGMCC 1.15043</strain>
    </source>
</reference>
<gene>
    <name evidence="5" type="ORF">GCM10008018_48700</name>
</gene>